<protein>
    <submittedName>
        <fullName evidence="2">Uncharacterized protein</fullName>
    </submittedName>
</protein>
<feature type="region of interest" description="Disordered" evidence="1">
    <location>
        <begin position="1"/>
        <end position="25"/>
    </location>
</feature>
<comment type="caution">
    <text evidence="2">The sequence shown here is derived from an EMBL/GenBank/DDBJ whole genome shotgun (WGS) entry which is preliminary data.</text>
</comment>
<dbReference type="Proteomes" id="UP001155057">
    <property type="component" value="Unassembled WGS sequence"/>
</dbReference>
<evidence type="ECO:0000313" key="2">
    <source>
        <dbReference type="EMBL" id="MCS3708429.1"/>
    </source>
</evidence>
<feature type="compositionally biased region" description="Basic residues" evidence="1">
    <location>
        <begin position="1"/>
        <end position="21"/>
    </location>
</feature>
<sequence length="277" mass="30042">MIAGGRPHRPTSRRGVGKRRLHGADGCTAQGPVPWSCVLRTRFVPRRSVCGRPGNLSGSATRLRLSWGDRSPDLQFVLSGRRGRFMRGAGAQLRKQSRAPPLRGRIVRAHPLREGPAALGLQGVINALAGILVRAAVAADPQKRGIDARTVLARRRTRGGTRTCTIGPTGTARLSDWTVGPHVFVPDEAFRPPLGWRTSATFSQRPIRPREPPRQDVGGKEGFPKQCAKRQGRVRTVAACCGAGQKEARFRLSFRIDTAARPAAVVLDAGAKCFPHR</sequence>
<dbReference type="EMBL" id="JANUAE010000001">
    <property type="protein sequence ID" value="MCS3708429.1"/>
    <property type="molecule type" value="Genomic_DNA"/>
</dbReference>
<evidence type="ECO:0000313" key="3">
    <source>
        <dbReference type="Proteomes" id="UP001155057"/>
    </source>
</evidence>
<reference evidence="2" key="1">
    <citation type="submission" date="2022-08" db="EMBL/GenBank/DDBJ databases">
        <title>Genomic Encyclopedia of Type Strains, Phase V (KMG-V): Genome sequencing to study the core and pangenomes of soil and plant-associated prokaryotes.</title>
        <authorList>
            <person name="Whitman W."/>
        </authorList>
    </citation>
    <scope>NUCLEOTIDE SEQUENCE</scope>
    <source>
        <strain evidence="2">SP3049</strain>
    </source>
</reference>
<evidence type="ECO:0000256" key="1">
    <source>
        <dbReference type="SAM" id="MobiDB-lite"/>
    </source>
</evidence>
<proteinExistence type="predicted"/>
<accession>A0A9X2Q1Q1</accession>
<feature type="compositionally biased region" description="Basic and acidic residues" evidence="1">
    <location>
        <begin position="208"/>
        <end position="223"/>
    </location>
</feature>
<feature type="region of interest" description="Disordered" evidence="1">
    <location>
        <begin position="195"/>
        <end position="226"/>
    </location>
</feature>
<gene>
    <name evidence="2" type="ORF">GGP61_000016</name>
</gene>
<organism evidence="2 3">
    <name type="scientific">Salinibacter ruber</name>
    <dbReference type="NCBI Taxonomy" id="146919"/>
    <lineage>
        <taxon>Bacteria</taxon>
        <taxon>Pseudomonadati</taxon>
        <taxon>Rhodothermota</taxon>
        <taxon>Rhodothermia</taxon>
        <taxon>Rhodothermales</taxon>
        <taxon>Salinibacteraceae</taxon>
        <taxon>Salinibacter</taxon>
    </lineage>
</organism>
<dbReference type="AlphaFoldDB" id="A0A9X2Q1Q1"/>
<name>A0A9X2Q1Q1_9BACT</name>